<feature type="domain" description="Amino acid transporter transmembrane" evidence="9">
    <location>
        <begin position="73"/>
        <end position="479"/>
    </location>
</feature>
<dbReference type="GO" id="GO:0006865">
    <property type="term" value="P:amino acid transport"/>
    <property type="evidence" value="ECO:0007669"/>
    <property type="project" value="UniProtKB-KW"/>
</dbReference>
<evidence type="ECO:0000256" key="4">
    <source>
        <dbReference type="ARBA" id="ARBA00022970"/>
    </source>
</evidence>
<feature type="transmembrane region" description="Helical" evidence="8">
    <location>
        <begin position="306"/>
        <end position="331"/>
    </location>
</feature>
<evidence type="ECO:0000256" key="7">
    <source>
        <dbReference type="SAM" id="MobiDB-lite"/>
    </source>
</evidence>
<feature type="transmembrane region" description="Helical" evidence="8">
    <location>
        <begin position="195"/>
        <end position="213"/>
    </location>
</feature>
<dbReference type="EMBL" id="JALJOS010000066">
    <property type="protein sequence ID" value="KAK9817510.1"/>
    <property type="molecule type" value="Genomic_DNA"/>
</dbReference>
<evidence type="ECO:0000256" key="1">
    <source>
        <dbReference type="ARBA" id="ARBA00004370"/>
    </source>
</evidence>
<keyword evidence="6 8" id="KW-0472">Membrane</keyword>
<feature type="transmembrane region" description="Helical" evidence="8">
    <location>
        <begin position="360"/>
        <end position="381"/>
    </location>
</feature>
<protein>
    <recommendedName>
        <fullName evidence="9">Amino acid transporter transmembrane domain-containing protein</fullName>
    </recommendedName>
</protein>
<evidence type="ECO:0000313" key="10">
    <source>
        <dbReference type="EMBL" id="KAK9817510.1"/>
    </source>
</evidence>
<feature type="transmembrane region" description="Helical" evidence="8">
    <location>
        <begin position="460"/>
        <end position="480"/>
    </location>
</feature>
<dbReference type="PANTHER" id="PTHR48017">
    <property type="entry name" value="OS05G0424000 PROTEIN-RELATED"/>
    <property type="match status" value="1"/>
</dbReference>
<dbReference type="GO" id="GO:0016020">
    <property type="term" value="C:membrane"/>
    <property type="evidence" value="ECO:0007669"/>
    <property type="project" value="UniProtKB-SubCell"/>
</dbReference>
<keyword evidence="2" id="KW-0813">Transport</keyword>
<feature type="transmembrane region" description="Helical" evidence="8">
    <location>
        <begin position="153"/>
        <end position="175"/>
    </location>
</feature>
<comment type="subcellular location">
    <subcellularLocation>
        <location evidence="1">Membrane</location>
    </subcellularLocation>
</comment>
<feature type="transmembrane region" description="Helical" evidence="8">
    <location>
        <begin position="104"/>
        <end position="132"/>
    </location>
</feature>
<feature type="transmembrane region" description="Helical" evidence="8">
    <location>
        <begin position="267"/>
        <end position="285"/>
    </location>
</feature>
<keyword evidence="5 8" id="KW-1133">Transmembrane helix</keyword>
<dbReference type="Pfam" id="PF01490">
    <property type="entry name" value="Aa_trans"/>
    <property type="match status" value="1"/>
</dbReference>
<reference evidence="10 11" key="1">
    <citation type="journal article" date="2024" name="Nat. Commun.">
        <title>Phylogenomics reveals the evolutionary origins of lichenization in chlorophyte algae.</title>
        <authorList>
            <person name="Puginier C."/>
            <person name="Libourel C."/>
            <person name="Otte J."/>
            <person name="Skaloud P."/>
            <person name="Haon M."/>
            <person name="Grisel S."/>
            <person name="Petersen M."/>
            <person name="Berrin J.G."/>
            <person name="Delaux P.M."/>
            <person name="Dal Grande F."/>
            <person name="Keller J."/>
        </authorList>
    </citation>
    <scope>NUCLEOTIDE SEQUENCE [LARGE SCALE GENOMIC DNA]</scope>
    <source>
        <strain evidence="10 11">SAG 2145</strain>
    </source>
</reference>
<evidence type="ECO:0000259" key="9">
    <source>
        <dbReference type="Pfam" id="PF01490"/>
    </source>
</evidence>
<organism evidence="10 11">
    <name type="scientific">Apatococcus lobatus</name>
    <dbReference type="NCBI Taxonomy" id="904363"/>
    <lineage>
        <taxon>Eukaryota</taxon>
        <taxon>Viridiplantae</taxon>
        <taxon>Chlorophyta</taxon>
        <taxon>core chlorophytes</taxon>
        <taxon>Trebouxiophyceae</taxon>
        <taxon>Chlorellales</taxon>
        <taxon>Chlorellaceae</taxon>
        <taxon>Apatococcus</taxon>
    </lineage>
</organism>
<feature type="compositionally biased region" description="Polar residues" evidence="7">
    <location>
        <begin position="1"/>
        <end position="15"/>
    </location>
</feature>
<name>A0AAW1Q5Y2_9CHLO</name>
<feature type="transmembrane region" description="Helical" evidence="8">
    <location>
        <begin position="225"/>
        <end position="247"/>
    </location>
</feature>
<evidence type="ECO:0000256" key="6">
    <source>
        <dbReference type="ARBA" id="ARBA00023136"/>
    </source>
</evidence>
<gene>
    <name evidence="10" type="ORF">WJX74_001930</name>
</gene>
<feature type="transmembrane region" description="Helical" evidence="8">
    <location>
        <begin position="402"/>
        <end position="422"/>
    </location>
</feature>
<evidence type="ECO:0000256" key="5">
    <source>
        <dbReference type="ARBA" id="ARBA00022989"/>
    </source>
</evidence>
<keyword evidence="11" id="KW-1185">Reference proteome</keyword>
<evidence type="ECO:0000256" key="8">
    <source>
        <dbReference type="SAM" id="Phobius"/>
    </source>
</evidence>
<dbReference type="AlphaFoldDB" id="A0AAW1Q5Y2"/>
<keyword evidence="4" id="KW-0029">Amino-acid transport</keyword>
<comment type="caution">
    <text evidence="10">The sequence shown here is derived from an EMBL/GenBank/DDBJ whole genome shotgun (WGS) entry which is preliminary data.</text>
</comment>
<feature type="compositionally biased region" description="Basic and acidic residues" evidence="7">
    <location>
        <begin position="44"/>
        <end position="58"/>
    </location>
</feature>
<proteinExistence type="predicted"/>
<dbReference type="Proteomes" id="UP001438707">
    <property type="component" value="Unassembled WGS sequence"/>
</dbReference>
<feature type="transmembrane region" description="Helical" evidence="8">
    <location>
        <begin position="75"/>
        <end position="98"/>
    </location>
</feature>
<evidence type="ECO:0000256" key="2">
    <source>
        <dbReference type="ARBA" id="ARBA00022448"/>
    </source>
</evidence>
<evidence type="ECO:0000313" key="11">
    <source>
        <dbReference type="Proteomes" id="UP001438707"/>
    </source>
</evidence>
<sequence>MPRAQQTTSAKSVQQVPDELPQPNVFSTHSDLYSSQADFLSHDVDEPVGKDVEGKDNPDQPPSDKLPLEARQKGTWWSMAAGVFLANMGVASLTFPYAMASMTWVGGIIAGGIAYFASFYTLYLMLDLHVVGDRRFNRYRELGEFAFGRVGRFLVAVVQYSMAVGINIAYTLLAGQAAKAFYDELCSYGSSCPPYGQSAWITTIGAIVLLLCFMPDMSSLNLTSALGTVTTIGYTAVIVGASIAAGLKQEKATGHHAEWNLDGRSHVAGILGAWAALGTLIYPYGTHIVALEMQAQIPEPSFRPAFVGSALGYGLAGVCLFITGFAGYWAFGADTSQTILFGSTVRTKAAMSGSIPGPRWVLALGDILVVASLLLQFQLFMMPTFDAIEGALRRHVKKVNAWMRYGCRIGFVVGITIVAISLPFFGDIIALIGALSAVPDAYIVPAWTYQRVRKPPKSDWRFWANWAIIYTGFLVMVLAANKTLANGKSRLQEQVAQLERRTLTGSHSALLTAH</sequence>
<evidence type="ECO:0000256" key="3">
    <source>
        <dbReference type="ARBA" id="ARBA00022692"/>
    </source>
</evidence>
<feature type="region of interest" description="Disordered" evidence="7">
    <location>
        <begin position="1"/>
        <end position="29"/>
    </location>
</feature>
<dbReference type="InterPro" id="IPR013057">
    <property type="entry name" value="AA_transpt_TM"/>
</dbReference>
<feature type="region of interest" description="Disordered" evidence="7">
    <location>
        <begin position="44"/>
        <end position="68"/>
    </location>
</feature>
<accession>A0AAW1Q5Y2</accession>
<keyword evidence="3 8" id="KW-0812">Transmembrane</keyword>